<dbReference type="EMBL" id="CP102382">
    <property type="protein sequence ID" value="UUV21970.1"/>
    <property type="molecule type" value="Genomic_DNA"/>
</dbReference>
<evidence type="ECO:0000313" key="2">
    <source>
        <dbReference type="Proteomes" id="UP001317001"/>
    </source>
</evidence>
<name>A0ABY5NTQ6_9FLAO</name>
<gene>
    <name evidence="1" type="ORF">NPX36_02700</name>
</gene>
<dbReference type="PROSITE" id="PS51257">
    <property type="entry name" value="PROKAR_LIPOPROTEIN"/>
    <property type="match status" value="1"/>
</dbReference>
<reference evidence="1 2" key="1">
    <citation type="submission" date="2022-08" db="EMBL/GenBank/DDBJ databases">
        <title>Myroides zhujiangensis sp. nov., a novel bacterium isolated from sediment in the Pearl River Estuary.</title>
        <authorList>
            <person name="Cui L."/>
        </authorList>
    </citation>
    <scope>NUCLEOTIDE SEQUENCE [LARGE SCALE GENOMIC DNA]</scope>
    <source>
        <strain evidence="1 2">SCSIO 72103</strain>
    </source>
</reference>
<proteinExistence type="predicted"/>
<evidence type="ECO:0000313" key="1">
    <source>
        <dbReference type="EMBL" id="UUV21970.1"/>
    </source>
</evidence>
<dbReference type="Proteomes" id="UP001317001">
    <property type="component" value="Chromosome"/>
</dbReference>
<protein>
    <recommendedName>
        <fullName evidence="3">Lipoprotein</fullName>
    </recommendedName>
</protein>
<evidence type="ECO:0008006" key="3">
    <source>
        <dbReference type="Google" id="ProtNLM"/>
    </source>
</evidence>
<organism evidence="1 2">
    <name type="scientific">Paenimyroides aestuarii</name>
    <dbReference type="NCBI Taxonomy" id="2968490"/>
    <lineage>
        <taxon>Bacteria</taxon>
        <taxon>Pseudomonadati</taxon>
        <taxon>Bacteroidota</taxon>
        <taxon>Flavobacteriia</taxon>
        <taxon>Flavobacteriales</taxon>
        <taxon>Flavobacteriaceae</taxon>
        <taxon>Paenimyroides</taxon>
    </lineage>
</organism>
<accession>A0ABY5NTQ6</accession>
<sequence length="123" mass="14340">MKNVVLIFVSLFALSCNKVSNKPVDFNEMSFEWIGEIDKPLYKLVLCVDCFSQKDFLLHKIKISEECMQKVKAIGFDNNQVKIDKKNKEVIMQKLKQIDKILDNDLCSHIDCDDVKIFIKRIP</sequence>
<keyword evidence="2" id="KW-1185">Reference proteome</keyword>
<dbReference type="RefSeq" id="WP_257499889.1">
    <property type="nucleotide sequence ID" value="NZ_CP102382.1"/>
</dbReference>